<evidence type="ECO:0000256" key="2">
    <source>
        <dbReference type="ARBA" id="ARBA00023015"/>
    </source>
</evidence>
<dbReference type="InterPro" id="IPR039425">
    <property type="entry name" value="RNA_pol_sigma-70-like"/>
</dbReference>
<accession>A0A3A4ADL4</accession>
<evidence type="ECO:0000256" key="3">
    <source>
        <dbReference type="ARBA" id="ARBA00023082"/>
    </source>
</evidence>
<dbReference type="SUPFAM" id="SSF88659">
    <property type="entry name" value="Sigma3 and sigma4 domains of RNA polymerase sigma factors"/>
    <property type="match status" value="1"/>
</dbReference>
<feature type="region of interest" description="Disordered" evidence="5">
    <location>
        <begin position="299"/>
        <end position="398"/>
    </location>
</feature>
<gene>
    <name evidence="6" type="ORF">D5H75_26375</name>
</gene>
<feature type="region of interest" description="Disordered" evidence="5">
    <location>
        <begin position="228"/>
        <end position="256"/>
    </location>
</feature>
<feature type="compositionally biased region" description="Pro residues" evidence="5">
    <location>
        <begin position="383"/>
        <end position="398"/>
    </location>
</feature>
<dbReference type="GO" id="GO:0016987">
    <property type="term" value="F:sigma factor activity"/>
    <property type="evidence" value="ECO:0007669"/>
    <property type="project" value="UniProtKB-KW"/>
</dbReference>
<dbReference type="Proteomes" id="UP000265768">
    <property type="component" value="Unassembled WGS sequence"/>
</dbReference>
<evidence type="ECO:0000313" key="6">
    <source>
        <dbReference type="EMBL" id="RJL26511.1"/>
    </source>
</evidence>
<organism evidence="6 7">
    <name type="scientific">Bailinhaonella thermotolerans</name>
    <dbReference type="NCBI Taxonomy" id="1070861"/>
    <lineage>
        <taxon>Bacteria</taxon>
        <taxon>Bacillati</taxon>
        <taxon>Actinomycetota</taxon>
        <taxon>Actinomycetes</taxon>
        <taxon>Streptosporangiales</taxon>
        <taxon>Streptosporangiaceae</taxon>
        <taxon>Bailinhaonella</taxon>
    </lineage>
</organism>
<protein>
    <submittedName>
        <fullName evidence="6">Sigma-70 family RNA polymerase sigma factor</fullName>
    </submittedName>
</protein>
<evidence type="ECO:0000256" key="1">
    <source>
        <dbReference type="ARBA" id="ARBA00010641"/>
    </source>
</evidence>
<feature type="compositionally biased region" description="Pro residues" evidence="5">
    <location>
        <begin position="337"/>
        <end position="347"/>
    </location>
</feature>
<sequence>MPDVPAAVDDLELVGALRRGDANASRDLHGVYADRLFDYCRSRLGDDEAAAEALTRTLATVHAHISLLSEPERLRAWLYALARAESGAGAPPAEVSDSRPMGRLVAEALGALEPDEREALDLSLRHGLPPEEVAYVLGREDVSTLLAEARRRMERWMAAVVLARDGRSPCPEIAPLVTAWVRGADRASRERLNGHVRHCPICAQAPRAGTSAGELLALLPILPAPAASAPPKPVQEPIDIPDSEFWTPDGDASNPESRVRGWVVAIGAAAALTVASGVMYALVQAGEPTGTLAPIARADSATAAPRPSPSPSPAAPPDVSPAVSPGEDGTEPARPSGFPPVRVPPPGGALDTPRPTVPVPRTTGRATPKPTPKATPRPTARPSTPPTLPFPPRPPVPR</sequence>
<dbReference type="InterPro" id="IPR036388">
    <property type="entry name" value="WH-like_DNA-bd_sf"/>
</dbReference>
<dbReference type="AlphaFoldDB" id="A0A3A4ADL4"/>
<dbReference type="PANTHER" id="PTHR43133:SF62">
    <property type="entry name" value="RNA POLYMERASE SIGMA FACTOR SIGZ"/>
    <property type="match status" value="1"/>
</dbReference>
<dbReference type="Gene3D" id="1.10.10.10">
    <property type="entry name" value="Winged helix-like DNA-binding domain superfamily/Winged helix DNA-binding domain"/>
    <property type="match status" value="1"/>
</dbReference>
<dbReference type="GO" id="GO:0006352">
    <property type="term" value="P:DNA-templated transcription initiation"/>
    <property type="evidence" value="ECO:0007669"/>
    <property type="project" value="InterPro"/>
</dbReference>
<dbReference type="Gene3D" id="1.10.1740.10">
    <property type="match status" value="1"/>
</dbReference>
<reference evidence="6 7" key="1">
    <citation type="submission" date="2018-09" db="EMBL/GenBank/DDBJ databases">
        <title>YIM 75507 draft genome.</title>
        <authorList>
            <person name="Tang S."/>
            <person name="Feng Y."/>
        </authorList>
    </citation>
    <scope>NUCLEOTIDE SEQUENCE [LARGE SCALE GENOMIC DNA]</scope>
    <source>
        <strain evidence="6 7">YIM 75507</strain>
    </source>
</reference>
<evidence type="ECO:0000313" key="7">
    <source>
        <dbReference type="Proteomes" id="UP000265768"/>
    </source>
</evidence>
<evidence type="ECO:0000256" key="4">
    <source>
        <dbReference type="ARBA" id="ARBA00023163"/>
    </source>
</evidence>
<dbReference type="InterPro" id="IPR013325">
    <property type="entry name" value="RNA_pol_sigma_r2"/>
</dbReference>
<keyword evidence="7" id="KW-1185">Reference proteome</keyword>
<dbReference type="OrthoDB" id="3492533at2"/>
<keyword evidence="2" id="KW-0805">Transcription regulation</keyword>
<evidence type="ECO:0000256" key="5">
    <source>
        <dbReference type="SAM" id="MobiDB-lite"/>
    </source>
</evidence>
<dbReference type="SUPFAM" id="SSF88946">
    <property type="entry name" value="Sigma2 domain of RNA polymerase sigma factors"/>
    <property type="match status" value="1"/>
</dbReference>
<feature type="compositionally biased region" description="Low complexity" evidence="5">
    <location>
        <begin position="359"/>
        <end position="368"/>
    </location>
</feature>
<proteinExistence type="inferred from homology"/>
<name>A0A3A4ADL4_9ACTN</name>
<keyword evidence="4" id="KW-0804">Transcription</keyword>
<comment type="caution">
    <text evidence="6">The sequence shown here is derived from an EMBL/GenBank/DDBJ whole genome shotgun (WGS) entry which is preliminary data.</text>
</comment>
<dbReference type="PANTHER" id="PTHR43133">
    <property type="entry name" value="RNA POLYMERASE ECF-TYPE SIGMA FACTO"/>
    <property type="match status" value="1"/>
</dbReference>
<dbReference type="RefSeq" id="WP_119929242.1">
    <property type="nucleotide sequence ID" value="NZ_QZEY01000012.1"/>
</dbReference>
<keyword evidence="3" id="KW-0731">Sigma factor</keyword>
<comment type="similarity">
    <text evidence="1">Belongs to the sigma-70 factor family. ECF subfamily.</text>
</comment>
<dbReference type="InterPro" id="IPR013324">
    <property type="entry name" value="RNA_pol_sigma_r3/r4-like"/>
</dbReference>
<feature type="compositionally biased region" description="Pro residues" evidence="5">
    <location>
        <begin position="306"/>
        <end position="319"/>
    </location>
</feature>
<dbReference type="EMBL" id="QZEY01000012">
    <property type="protein sequence ID" value="RJL26511.1"/>
    <property type="molecule type" value="Genomic_DNA"/>
</dbReference>